<keyword evidence="3" id="KW-1185">Reference proteome</keyword>
<sequence length="89" mass="10070">MELNFRRGESRLHTTNGKNDSTVFENLGPHKKIFRVKHTITGVKCKSGMEECRLSPRTWTVVQTITCRPGQGIVSLELETAVSVFEHGR</sequence>
<evidence type="ECO:0000256" key="1">
    <source>
        <dbReference type="SAM" id="MobiDB-lite"/>
    </source>
</evidence>
<dbReference type="Proteomes" id="UP000499080">
    <property type="component" value="Unassembled WGS sequence"/>
</dbReference>
<reference evidence="2 3" key="1">
    <citation type="journal article" date="2019" name="Sci. Rep.">
        <title>Orb-weaving spider Araneus ventricosus genome elucidates the spidroin gene catalogue.</title>
        <authorList>
            <person name="Kono N."/>
            <person name="Nakamura H."/>
            <person name="Ohtoshi R."/>
            <person name="Moran D.A.P."/>
            <person name="Shinohara A."/>
            <person name="Yoshida Y."/>
            <person name="Fujiwara M."/>
            <person name="Mori M."/>
            <person name="Tomita M."/>
            <person name="Arakawa K."/>
        </authorList>
    </citation>
    <scope>NUCLEOTIDE SEQUENCE [LARGE SCALE GENOMIC DNA]</scope>
</reference>
<evidence type="ECO:0000313" key="2">
    <source>
        <dbReference type="EMBL" id="GBN30632.1"/>
    </source>
</evidence>
<organism evidence="2 3">
    <name type="scientific">Araneus ventricosus</name>
    <name type="common">Orbweaver spider</name>
    <name type="synonym">Epeira ventricosa</name>
    <dbReference type="NCBI Taxonomy" id="182803"/>
    <lineage>
        <taxon>Eukaryota</taxon>
        <taxon>Metazoa</taxon>
        <taxon>Ecdysozoa</taxon>
        <taxon>Arthropoda</taxon>
        <taxon>Chelicerata</taxon>
        <taxon>Arachnida</taxon>
        <taxon>Araneae</taxon>
        <taxon>Araneomorphae</taxon>
        <taxon>Entelegynae</taxon>
        <taxon>Araneoidea</taxon>
        <taxon>Araneidae</taxon>
        <taxon>Araneus</taxon>
    </lineage>
</organism>
<comment type="caution">
    <text evidence="2">The sequence shown here is derived from an EMBL/GenBank/DDBJ whole genome shotgun (WGS) entry which is preliminary data.</text>
</comment>
<protein>
    <submittedName>
        <fullName evidence="2">Uncharacterized protein</fullName>
    </submittedName>
</protein>
<feature type="compositionally biased region" description="Basic and acidic residues" evidence="1">
    <location>
        <begin position="1"/>
        <end position="12"/>
    </location>
</feature>
<feature type="compositionally biased region" description="Polar residues" evidence="1">
    <location>
        <begin position="13"/>
        <end position="24"/>
    </location>
</feature>
<feature type="region of interest" description="Disordered" evidence="1">
    <location>
        <begin position="1"/>
        <end position="24"/>
    </location>
</feature>
<evidence type="ECO:0000313" key="3">
    <source>
        <dbReference type="Proteomes" id="UP000499080"/>
    </source>
</evidence>
<dbReference type="EMBL" id="BGPR01124829">
    <property type="protein sequence ID" value="GBN30632.1"/>
    <property type="molecule type" value="Genomic_DNA"/>
</dbReference>
<accession>A0A4Y2MVL3</accession>
<proteinExistence type="predicted"/>
<dbReference type="AlphaFoldDB" id="A0A4Y2MVL3"/>
<name>A0A4Y2MVL3_ARAVE</name>
<gene>
    <name evidence="2" type="ORF">AVEN_49853_1</name>
</gene>